<evidence type="ECO:0000313" key="2">
    <source>
        <dbReference type="EMBL" id="TKR61158.1"/>
    </source>
</evidence>
<accession>A0A4U5LY13</accession>
<gene>
    <name evidence="2" type="ORF">L596_028309</name>
</gene>
<protein>
    <submittedName>
        <fullName evidence="2">Uncharacterized protein</fullName>
    </submittedName>
</protein>
<reference evidence="2 3" key="1">
    <citation type="journal article" date="2015" name="Genome Biol.">
        <title>Comparative genomics of Steinernema reveals deeply conserved gene regulatory networks.</title>
        <authorList>
            <person name="Dillman A.R."/>
            <person name="Macchietto M."/>
            <person name="Porter C.F."/>
            <person name="Rogers A."/>
            <person name="Williams B."/>
            <person name="Antoshechkin I."/>
            <person name="Lee M.M."/>
            <person name="Goodwin Z."/>
            <person name="Lu X."/>
            <person name="Lewis E.E."/>
            <person name="Goodrich-Blair H."/>
            <person name="Stock S.P."/>
            <person name="Adams B.J."/>
            <person name="Sternberg P.W."/>
            <person name="Mortazavi A."/>
        </authorList>
    </citation>
    <scope>NUCLEOTIDE SEQUENCE [LARGE SCALE GENOMIC DNA]</scope>
    <source>
        <strain evidence="2 3">ALL</strain>
    </source>
</reference>
<dbReference type="EMBL" id="AZBU02000011">
    <property type="protein sequence ID" value="TKR61158.1"/>
    <property type="molecule type" value="Genomic_DNA"/>
</dbReference>
<feature type="region of interest" description="Disordered" evidence="1">
    <location>
        <begin position="1"/>
        <end position="75"/>
    </location>
</feature>
<keyword evidence="3" id="KW-1185">Reference proteome</keyword>
<dbReference type="AlphaFoldDB" id="A0A4U5LY13"/>
<evidence type="ECO:0000256" key="1">
    <source>
        <dbReference type="SAM" id="MobiDB-lite"/>
    </source>
</evidence>
<name>A0A4U5LY13_STECR</name>
<organism evidence="2 3">
    <name type="scientific">Steinernema carpocapsae</name>
    <name type="common">Entomopathogenic nematode</name>
    <dbReference type="NCBI Taxonomy" id="34508"/>
    <lineage>
        <taxon>Eukaryota</taxon>
        <taxon>Metazoa</taxon>
        <taxon>Ecdysozoa</taxon>
        <taxon>Nematoda</taxon>
        <taxon>Chromadorea</taxon>
        <taxon>Rhabditida</taxon>
        <taxon>Tylenchina</taxon>
        <taxon>Panagrolaimomorpha</taxon>
        <taxon>Strongyloidoidea</taxon>
        <taxon>Steinernematidae</taxon>
        <taxon>Steinernema</taxon>
    </lineage>
</organism>
<evidence type="ECO:0000313" key="3">
    <source>
        <dbReference type="Proteomes" id="UP000298663"/>
    </source>
</evidence>
<proteinExistence type="predicted"/>
<dbReference type="Proteomes" id="UP000298663">
    <property type="component" value="Unassembled WGS sequence"/>
</dbReference>
<sequence>MGSQESKERAHRNSSAYPATYTEEDQDSPAKPLQDDLFVSGLPPSQQVSSSSQDMFESLPAEQENPRDQNEENISLFENLAFQDEIEVVEGEQATLARVKIKPEPVDEGGEGYPLTVPCGQSVDEEEADELLPTAPVNFDTPTEDHETARCPGRAEPMDMDEFDDQENVEPDVPGPLHPRRSCRLSGRISSPVTDDECIDIEKYNPRDPDPINNFLMTHRRSEAGNSSETYEVRSRRIMCYSINGLRLQERLNDPMHEMTNEDKADLATVMARELIRFIPSGYPPPQRVRREFIAAFFAGLDVEFSKDEYMPLVSKRIKSFNRALFRQGGEIATYSFIAQGSRKRRR</sequence>
<reference evidence="2 3" key="2">
    <citation type="journal article" date="2019" name="G3 (Bethesda)">
        <title>Hybrid Assembly of the Genome of the Entomopathogenic Nematode Steinernema carpocapsae Identifies the X-Chromosome.</title>
        <authorList>
            <person name="Serra L."/>
            <person name="Macchietto M."/>
            <person name="Macias-Munoz A."/>
            <person name="McGill C.J."/>
            <person name="Rodriguez I.M."/>
            <person name="Rodriguez B."/>
            <person name="Murad R."/>
            <person name="Mortazavi A."/>
        </authorList>
    </citation>
    <scope>NUCLEOTIDE SEQUENCE [LARGE SCALE GENOMIC DNA]</scope>
    <source>
        <strain evidence="2 3">ALL</strain>
    </source>
</reference>
<comment type="caution">
    <text evidence="2">The sequence shown here is derived from an EMBL/GenBank/DDBJ whole genome shotgun (WGS) entry which is preliminary data.</text>
</comment>